<dbReference type="HOGENOM" id="CLU_438107_0_0_1"/>
<feature type="region of interest" description="Disordered" evidence="1">
    <location>
        <begin position="261"/>
        <end position="282"/>
    </location>
</feature>
<reference evidence="2 3" key="1">
    <citation type="journal article" date="2003" name="Nature">
        <title>The genome sequence of the filamentous fungus Neurospora crassa.</title>
        <authorList>
            <person name="Galagan J.E."/>
            <person name="Calvo S.E."/>
            <person name="Borkovich K.A."/>
            <person name="Selker E.U."/>
            <person name="Read N.D."/>
            <person name="Jaffe D."/>
            <person name="FitzHugh W."/>
            <person name="Ma L.J."/>
            <person name="Smirnov S."/>
            <person name="Purcell S."/>
            <person name="Rehman B."/>
            <person name="Elkins T."/>
            <person name="Engels R."/>
            <person name="Wang S."/>
            <person name="Nielsen C.B."/>
            <person name="Butler J."/>
            <person name="Endrizzi M."/>
            <person name="Qui D."/>
            <person name="Ianakiev P."/>
            <person name="Bell-Pedersen D."/>
            <person name="Nelson M.A."/>
            <person name="Werner-Washburne M."/>
            <person name="Selitrennikoff C.P."/>
            <person name="Kinsey J.A."/>
            <person name="Braun E.L."/>
            <person name="Zelter A."/>
            <person name="Schulte U."/>
            <person name="Kothe G.O."/>
            <person name="Jedd G."/>
            <person name="Mewes W."/>
            <person name="Staben C."/>
            <person name="Marcotte E."/>
            <person name="Greenberg D."/>
            <person name="Roy A."/>
            <person name="Foley K."/>
            <person name="Naylor J."/>
            <person name="Stange-Thomann N."/>
            <person name="Barrett R."/>
            <person name="Gnerre S."/>
            <person name="Kamal M."/>
            <person name="Kamvysselis M."/>
            <person name="Mauceli E."/>
            <person name="Bielke C."/>
            <person name="Rudd S."/>
            <person name="Frishman D."/>
            <person name="Krystofova S."/>
            <person name="Rasmussen C."/>
            <person name="Metzenberg R.L."/>
            <person name="Perkins D.D."/>
            <person name="Kroken S."/>
            <person name="Cogoni C."/>
            <person name="Macino G."/>
            <person name="Catcheside D."/>
            <person name="Li W."/>
            <person name="Pratt R.J."/>
            <person name="Osmani S.A."/>
            <person name="DeSouza C.P."/>
            <person name="Glass L."/>
            <person name="Orbach M.J."/>
            <person name="Berglund J.A."/>
            <person name="Voelker R."/>
            <person name="Yarden O."/>
            <person name="Plamann M."/>
            <person name="Seiler S."/>
            <person name="Dunlap J."/>
            <person name="Radford A."/>
            <person name="Aramayo R."/>
            <person name="Natvig D.O."/>
            <person name="Alex L.A."/>
            <person name="Mannhaupt G."/>
            <person name="Ebbole D.J."/>
            <person name="Freitag M."/>
            <person name="Paulsen I."/>
            <person name="Sachs M.S."/>
            <person name="Lander E.S."/>
            <person name="Nusbaum C."/>
            <person name="Birren B."/>
        </authorList>
    </citation>
    <scope>NUCLEOTIDE SEQUENCE [LARGE SCALE GENOMIC DNA]</scope>
    <source>
        <strain evidence="3">ATCC 24698 / 74-OR23-1A / CBS 708.71 / DSM 1257 / FGSC 987</strain>
    </source>
</reference>
<accession>Q7SDC3</accession>
<dbReference type="PaxDb" id="5141-EFNCRP00000002464"/>
<dbReference type="GeneID" id="3880152"/>
<dbReference type="EMBL" id="CM002236">
    <property type="protein sequence ID" value="EAA34767.1"/>
    <property type="molecule type" value="Genomic_DNA"/>
</dbReference>
<feature type="compositionally biased region" description="Basic and acidic residues" evidence="1">
    <location>
        <begin position="221"/>
        <end position="243"/>
    </location>
</feature>
<evidence type="ECO:0000313" key="3">
    <source>
        <dbReference type="Proteomes" id="UP000001805"/>
    </source>
</evidence>
<evidence type="ECO:0000313" key="2">
    <source>
        <dbReference type="EMBL" id="EAA34767.1"/>
    </source>
</evidence>
<dbReference type="Proteomes" id="UP000001805">
    <property type="component" value="Chromosome 1, Linkage Group I"/>
</dbReference>
<dbReference type="RefSeq" id="XP_964003.1">
    <property type="nucleotide sequence ID" value="XM_958910.1"/>
</dbReference>
<evidence type="ECO:0000256" key="1">
    <source>
        <dbReference type="SAM" id="MobiDB-lite"/>
    </source>
</evidence>
<dbReference type="InParanoid" id="Q7SDC3"/>
<protein>
    <submittedName>
        <fullName evidence="2">Uncharacterized protein</fullName>
    </submittedName>
</protein>
<name>Q7SDC3_NEUCR</name>
<dbReference type="AlphaFoldDB" id="Q7SDC3"/>
<proteinExistence type="predicted"/>
<organism evidence="2 3">
    <name type="scientific">Neurospora crassa (strain ATCC 24698 / 74-OR23-1A / CBS 708.71 / DSM 1257 / FGSC 987)</name>
    <dbReference type="NCBI Taxonomy" id="367110"/>
    <lineage>
        <taxon>Eukaryota</taxon>
        <taxon>Fungi</taxon>
        <taxon>Dikarya</taxon>
        <taxon>Ascomycota</taxon>
        <taxon>Pezizomycotina</taxon>
        <taxon>Sordariomycetes</taxon>
        <taxon>Sordariomycetidae</taxon>
        <taxon>Sordariales</taxon>
        <taxon>Sordariaceae</taxon>
        <taxon>Neurospora</taxon>
    </lineage>
</organism>
<dbReference type="OrthoDB" id="10516510at2759"/>
<gene>
    <name evidence="2" type="ORF">NCU02869</name>
</gene>
<dbReference type="VEuPathDB" id="FungiDB:NCU02869"/>
<keyword evidence="3" id="KW-1185">Reference proteome</keyword>
<dbReference type="KEGG" id="ncr:NCU02869"/>
<dbReference type="OMA" id="YELGRGW"/>
<sequence>MTASFLWDLGQHALRLCFPTLADMILVANATSAVLSLMIDNSNRPPITKNVLKAKKRINIALPNDTSVQNIKDTGAICDFETTKEAPTHPSIDPTIIVAATCATIIEPITENIDSPLSGNDIRQEASDVDIVEAAPMIPKDLDSVNPETEAHIYNHALPIMDIFEVNLSAADDLDDSAAFASSCHYHDFERFLDEDRMMWIPRPAERVFAKKAVVKKVERHRRDADAAGPTHVREGPGADGKHVPTVAQSDDITFQHASEVSAGATTQTSNGPIADTTPDTSDTACTSPDNVFNNSDEKPAFSSIPEIVVSPPTGTSDGDANYIRSCPAAQEPDSPIPIRASLPTFNYVYDYAYQGLTQEDLKNLDFVTVLTDPISGNQYGMLTCGYWYWVEDDDNVRQMVEDEYETFLNWIDAVNFTTTRSGDFVEEEDEEEGEEDWAELLRWKKRYELGRGWEVVRSFNHPEFADRKYALGNDQEWYFEFEGKFRRLMEDEMDLLKGRLEDGSLAPVDATEEDTVVNRWGLDNITEEAEEES</sequence>
<feature type="region of interest" description="Disordered" evidence="1">
    <location>
        <begin position="220"/>
        <end position="243"/>
    </location>
</feature>